<proteinExistence type="inferred from homology"/>
<comment type="caution">
    <text evidence="7">The sequence shown here is derived from an EMBL/GenBank/DDBJ whole genome shotgun (WGS) entry which is preliminary data.</text>
</comment>
<dbReference type="EMBL" id="JBHUOP010000002">
    <property type="protein sequence ID" value="MFD2839847.1"/>
    <property type="molecule type" value="Genomic_DNA"/>
</dbReference>
<keyword evidence="1" id="KW-0597">Phosphoprotein</keyword>
<name>A0ABW5XDY3_9MICO</name>
<evidence type="ECO:0000256" key="2">
    <source>
        <dbReference type="ARBA" id="ARBA00022649"/>
    </source>
</evidence>
<keyword evidence="3" id="KW-0540">Nuclease</keyword>
<protein>
    <submittedName>
        <fullName evidence="7">DUF86 domain-containing protein</fullName>
    </submittedName>
</protein>
<keyword evidence="4" id="KW-0547">Nucleotide-binding</keyword>
<dbReference type="PANTHER" id="PTHR34139">
    <property type="entry name" value="UPF0331 PROTEIN MJ0127"/>
    <property type="match status" value="1"/>
</dbReference>
<comment type="similarity">
    <text evidence="6">Belongs to the HepT RNase toxin family.</text>
</comment>
<keyword evidence="2" id="KW-1277">Toxin-antitoxin system</keyword>
<dbReference type="InterPro" id="IPR037038">
    <property type="entry name" value="HepT-like_sf"/>
</dbReference>
<dbReference type="InterPro" id="IPR008201">
    <property type="entry name" value="HepT-like"/>
</dbReference>
<dbReference type="Gene3D" id="1.20.120.580">
    <property type="entry name" value="bsu32300-like"/>
    <property type="match status" value="1"/>
</dbReference>
<keyword evidence="8" id="KW-1185">Reference proteome</keyword>
<evidence type="ECO:0000313" key="7">
    <source>
        <dbReference type="EMBL" id="MFD2839847.1"/>
    </source>
</evidence>
<sequence length="86" mass="9576">MRDDLLQAGVERKLEIVGEALGKLRRFFPDLAENIAGLNQAVGMRNVLAHEYGTVNPIMVWDTVQLHVPDLIVVLIALERELEGGQ</sequence>
<accession>A0ABW5XDY3</accession>
<evidence type="ECO:0000256" key="3">
    <source>
        <dbReference type="ARBA" id="ARBA00022722"/>
    </source>
</evidence>
<dbReference type="Proteomes" id="UP001597391">
    <property type="component" value="Unassembled WGS sequence"/>
</dbReference>
<evidence type="ECO:0000256" key="1">
    <source>
        <dbReference type="ARBA" id="ARBA00022553"/>
    </source>
</evidence>
<dbReference type="PANTHER" id="PTHR34139:SF1">
    <property type="entry name" value="RNASE MJ1380-RELATED"/>
    <property type="match status" value="1"/>
</dbReference>
<evidence type="ECO:0000256" key="4">
    <source>
        <dbReference type="ARBA" id="ARBA00022741"/>
    </source>
</evidence>
<evidence type="ECO:0000313" key="8">
    <source>
        <dbReference type="Proteomes" id="UP001597391"/>
    </source>
</evidence>
<dbReference type="RefSeq" id="WP_377465417.1">
    <property type="nucleotide sequence ID" value="NZ_JBHUOP010000002.1"/>
</dbReference>
<gene>
    <name evidence="7" type="ORF">ACFSYH_04595</name>
</gene>
<dbReference type="Pfam" id="PF01934">
    <property type="entry name" value="HepT-like"/>
    <property type="match status" value="1"/>
</dbReference>
<organism evidence="7 8">
    <name type="scientific">Populibacterium corticicola</name>
    <dbReference type="NCBI Taxonomy" id="1812826"/>
    <lineage>
        <taxon>Bacteria</taxon>
        <taxon>Bacillati</taxon>
        <taxon>Actinomycetota</taxon>
        <taxon>Actinomycetes</taxon>
        <taxon>Micrococcales</taxon>
        <taxon>Jonesiaceae</taxon>
        <taxon>Populibacterium</taxon>
    </lineage>
</organism>
<keyword evidence="5" id="KW-0378">Hydrolase</keyword>
<evidence type="ECO:0000256" key="5">
    <source>
        <dbReference type="ARBA" id="ARBA00022801"/>
    </source>
</evidence>
<evidence type="ECO:0000256" key="6">
    <source>
        <dbReference type="ARBA" id="ARBA00024207"/>
    </source>
</evidence>
<reference evidence="8" key="1">
    <citation type="journal article" date="2019" name="Int. J. Syst. Evol. Microbiol.">
        <title>The Global Catalogue of Microorganisms (GCM) 10K type strain sequencing project: providing services to taxonomists for standard genome sequencing and annotation.</title>
        <authorList>
            <consortium name="The Broad Institute Genomics Platform"/>
            <consortium name="The Broad Institute Genome Sequencing Center for Infectious Disease"/>
            <person name="Wu L."/>
            <person name="Ma J."/>
        </authorList>
    </citation>
    <scope>NUCLEOTIDE SEQUENCE [LARGE SCALE GENOMIC DNA]</scope>
    <source>
        <strain evidence="8">KCTC 33576</strain>
    </source>
</reference>
<dbReference type="InterPro" id="IPR051813">
    <property type="entry name" value="HepT_RNase_toxin"/>
</dbReference>